<dbReference type="InterPro" id="IPR036291">
    <property type="entry name" value="NAD(P)-bd_dom_sf"/>
</dbReference>
<proteinExistence type="inferred from homology"/>
<dbReference type="SUPFAM" id="SSF53448">
    <property type="entry name" value="Nucleotide-diphospho-sugar transferases"/>
    <property type="match status" value="1"/>
</dbReference>
<evidence type="ECO:0000313" key="3">
    <source>
        <dbReference type="EMBL" id="QQG45459.1"/>
    </source>
</evidence>
<dbReference type="AlphaFoldDB" id="A0A7T5RJV6"/>
<keyword evidence="2" id="KW-0560">Oxidoreductase</keyword>
<dbReference type="CDD" id="cd02513">
    <property type="entry name" value="CMP-NeuAc_Synthase"/>
    <property type="match status" value="1"/>
</dbReference>
<sequence length="531" mass="59352">MTEFQNLKILGVVGARSGSKTIPHKNIKPLLGKPLLSWIIEAAKRSQYLTRVVLSTDSPEYAEIGRRYGAETPFLRPKELAEDHVPDFDWLHHAAVWLAENEGWKADVIVRLPPTSPICRTEDVDATIKLLLDDPTADSAYTIMEPAKHPYKMWRIKGDAIEPFLTESFTGIRDAYNKPRQSYPRAYFYIDSSAIRWKTLVENKSMAGDRVRYHVIDEAVDIDTEKDFERAEAILQERAARRAKEIRPDLDIKIKDSLYRNLFDLTGEIAVVTGGMGRLGGEFTKALVGAGSAVAIFDLKDIPSQKIRALQEGGFSVSCHKVDITKKQEVARGFREVVARFGVPTILVNNAGLDASPDASAAVNGPYEDYPEDAWHEVLHSHLTGAHFVSQEFIRHIKTSGKKGSIINISSTYGLVAPDQSVYDFRRENGEEFYKPITYSVAKAGVLNFTRWLAEYCRQSGIPVRVNTLVPGGVYAGQNEIFLKEYSKRTVLGRMAEEHEYNAAILFLASHHASSYMTGSALVIDGGWTAR</sequence>
<dbReference type="Pfam" id="PF02348">
    <property type="entry name" value="CTP_transf_3"/>
    <property type="match status" value="1"/>
</dbReference>
<dbReference type="PRINTS" id="PR00081">
    <property type="entry name" value="GDHRDH"/>
</dbReference>
<gene>
    <name evidence="3" type="ORF">HYW89_00780</name>
</gene>
<dbReference type="InterPro" id="IPR029044">
    <property type="entry name" value="Nucleotide-diphossugar_trans"/>
</dbReference>
<dbReference type="SUPFAM" id="SSF51735">
    <property type="entry name" value="NAD(P)-binding Rossmann-fold domains"/>
    <property type="match status" value="1"/>
</dbReference>
<dbReference type="PANTHER" id="PTHR42760">
    <property type="entry name" value="SHORT-CHAIN DEHYDROGENASES/REDUCTASES FAMILY MEMBER"/>
    <property type="match status" value="1"/>
</dbReference>
<protein>
    <submittedName>
        <fullName evidence="3">SDR family oxidoreductase</fullName>
    </submittedName>
</protein>
<evidence type="ECO:0000256" key="1">
    <source>
        <dbReference type="ARBA" id="ARBA00006484"/>
    </source>
</evidence>
<dbReference type="InterPro" id="IPR003329">
    <property type="entry name" value="Cytidylyl_trans"/>
</dbReference>
<dbReference type="Proteomes" id="UP000595618">
    <property type="component" value="Chromosome"/>
</dbReference>
<dbReference type="Pfam" id="PF13561">
    <property type="entry name" value="adh_short_C2"/>
    <property type="match status" value="1"/>
</dbReference>
<dbReference type="Gene3D" id="3.90.550.10">
    <property type="entry name" value="Spore Coat Polysaccharide Biosynthesis Protein SpsA, Chain A"/>
    <property type="match status" value="1"/>
</dbReference>
<name>A0A7T5RJV6_9BACT</name>
<dbReference type="PANTHER" id="PTHR42760:SF133">
    <property type="entry name" value="3-OXOACYL-[ACYL-CARRIER-PROTEIN] REDUCTASE"/>
    <property type="match status" value="1"/>
</dbReference>
<evidence type="ECO:0000256" key="2">
    <source>
        <dbReference type="ARBA" id="ARBA00023002"/>
    </source>
</evidence>
<accession>A0A7T5RJV6</accession>
<dbReference type="EMBL" id="CP066690">
    <property type="protein sequence ID" value="QQG45459.1"/>
    <property type="molecule type" value="Genomic_DNA"/>
</dbReference>
<reference evidence="3 4" key="1">
    <citation type="submission" date="2020-07" db="EMBL/GenBank/DDBJ databases">
        <title>Huge and variable diversity of episymbiotic CPR bacteria and DPANN archaea in groundwater ecosystems.</title>
        <authorList>
            <person name="He C.Y."/>
            <person name="Keren R."/>
            <person name="Whittaker M."/>
            <person name="Farag I.F."/>
            <person name="Doudna J."/>
            <person name="Cate J.H.D."/>
            <person name="Banfield J.F."/>
        </authorList>
    </citation>
    <scope>NUCLEOTIDE SEQUENCE [LARGE SCALE GENOMIC DNA]</scope>
    <source>
        <strain evidence="3">NC_groundwater_541_Ag_S-0.1um_46_50</strain>
    </source>
</reference>
<dbReference type="InterPro" id="IPR002347">
    <property type="entry name" value="SDR_fam"/>
</dbReference>
<dbReference type="Gene3D" id="3.40.50.720">
    <property type="entry name" value="NAD(P)-binding Rossmann-like Domain"/>
    <property type="match status" value="1"/>
</dbReference>
<comment type="similarity">
    <text evidence="1">Belongs to the short-chain dehydrogenases/reductases (SDR) family.</text>
</comment>
<evidence type="ECO:0000313" key="4">
    <source>
        <dbReference type="Proteomes" id="UP000595618"/>
    </source>
</evidence>
<dbReference type="PRINTS" id="PR00080">
    <property type="entry name" value="SDRFAMILY"/>
</dbReference>
<organism evidence="3 4">
    <name type="scientific">Candidatus Sungiibacteriota bacterium</name>
    <dbReference type="NCBI Taxonomy" id="2750080"/>
    <lineage>
        <taxon>Bacteria</taxon>
        <taxon>Candidatus Sungiibacteriota</taxon>
    </lineage>
</organism>
<dbReference type="GO" id="GO:0016616">
    <property type="term" value="F:oxidoreductase activity, acting on the CH-OH group of donors, NAD or NADP as acceptor"/>
    <property type="evidence" value="ECO:0007669"/>
    <property type="project" value="TreeGrafter"/>
</dbReference>